<accession>A0A8D4VNP3</accession>
<reference evidence="2" key="1">
    <citation type="submission" date="2019-06" db="EMBL/GenBank/DDBJ databases">
        <title>Complete genome sequence of Methylogaea oryzae strain JCM16910.</title>
        <authorList>
            <person name="Asakawa S."/>
        </authorList>
    </citation>
    <scope>NUCLEOTIDE SEQUENCE</scope>
    <source>
        <strain evidence="2">E10</strain>
    </source>
</reference>
<name>A0A8D4VNP3_9GAMM</name>
<feature type="domain" description="PilZ" evidence="1">
    <location>
        <begin position="105"/>
        <end position="182"/>
    </location>
</feature>
<evidence type="ECO:0000313" key="2">
    <source>
        <dbReference type="EMBL" id="BBL71558.1"/>
    </source>
</evidence>
<dbReference type="InterPro" id="IPR009875">
    <property type="entry name" value="PilZ_domain"/>
</dbReference>
<gene>
    <name evidence="2" type="ORF">MoryE10_21640</name>
</gene>
<dbReference type="KEGG" id="moz:MoryE10_21640"/>
<dbReference type="Proteomes" id="UP000824988">
    <property type="component" value="Chromosome"/>
</dbReference>
<evidence type="ECO:0000259" key="1">
    <source>
        <dbReference type="Pfam" id="PF07238"/>
    </source>
</evidence>
<dbReference type="Pfam" id="PF07238">
    <property type="entry name" value="PilZ"/>
    <property type="match status" value="1"/>
</dbReference>
<proteinExistence type="predicted"/>
<dbReference type="AlphaFoldDB" id="A0A8D4VNP3"/>
<organism evidence="2 3">
    <name type="scientific">Methylogaea oryzae</name>
    <dbReference type="NCBI Taxonomy" id="1295382"/>
    <lineage>
        <taxon>Bacteria</taxon>
        <taxon>Pseudomonadati</taxon>
        <taxon>Pseudomonadota</taxon>
        <taxon>Gammaproteobacteria</taxon>
        <taxon>Methylococcales</taxon>
        <taxon>Methylococcaceae</taxon>
        <taxon>Methylogaea</taxon>
    </lineage>
</organism>
<protein>
    <recommendedName>
        <fullName evidence="1">PilZ domain-containing protein</fullName>
    </recommendedName>
</protein>
<dbReference type="GO" id="GO:0035438">
    <property type="term" value="F:cyclic-di-GMP binding"/>
    <property type="evidence" value="ECO:0007669"/>
    <property type="project" value="InterPro"/>
</dbReference>
<dbReference type="RefSeq" id="WP_054773543.1">
    <property type="nucleotide sequence ID" value="NZ_AP019782.1"/>
</dbReference>
<dbReference type="EMBL" id="AP019782">
    <property type="protein sequence ID" value="BBL71558.1"/>
    <property type="molecule type" value="Genomic_DNA"/>
</dbReference>
<sequence length="201" mass="22019">MAELAGGVSDRRFFRIRDRIYFSYRRADEATPSDAERGKAADPLKSLPGKLSALGNESRPVFRKLMKESPEVAAAIAILDKKIGLLAEALISKSMDGSGPAMSDVSLSASGVGFAAPAPLPRDLPVVVTMLLPPSLFKIVADGKVVACRLNDEVPEAGKFWIGVDFTRIDERDQEFLTGYVLKKQAEEIKHQRELEANRYI</sequence>
<keyword evidence="3" id="KW-1185">Reference proteome</keyword>
<evidence type="ECO:0000313" key="3">
    <source>
        <dbReference type="Proteomes" id="UP000824988"/>
    </source>
</evidence>